<keyword evidence="4" id="KW-1185">Reference proteome</keyword>
<feature type="compositionally biased region" description="Polar residues" evidence="1">
    <location>
        <begin position="54"/>
        <end position="68"/>
    </location>
</feature>
<feature type="domain" description="Mannosyl-glycoprotein endo-beta-N-acetylglucosamidase-like" evidence="2">
    <location>
        <begin position="397"/>
        <end position="513"/>
    </location>
</feature>
<sequence>MGKIKIIQTSVALSLVLNNVADVAVLAHVANETLESETDTPSVPSVPEMGTAGTGQESESTDEVQTPSIEGETVGNEESETPSINQGEMDLETVEDSIQGEQTNDLASSDKGVTDELELQNEELLPRASGSGLVQLWQVVPSGQDQEGKSTAEIMKNLQCRPNHNLYPLNGTSQHETYVNSCYVDDALYLGEDANYYYVYLSGYEGKVRKSQSHYFELDLNNDGTKVKYEIQTVAYYVPDSGARTLADEGAYQEAPELNYHTDYLNKADELNESGIEPYASDSVQSPSYYANENGTLYHYLTNDVTKTGSYSKVTVGKAPSFMSANVKYYSYDGVYFYKDWRQIKVNGTGAVNQGNPFYNYYQYLPVRSKTNHQTNAFDTYTSNNGGSGGKLIGTGKYFNAVGDRFGINGALQYAMGIHESGWGKSSLSMNKNNLFGMNATDNNPYGNGTSFPSVEAGINYHADRYLSWGYTDPLSDWRYAGSHVGNKGSGMNVRYASDPFWGEKIAGWYYRFDQANGSKDYNYYSLGVKSSNKVVDVKSDATSSAKTYYKTKNSKNNLSFGNYPVLITGEKNGYYRIQTDTPIVNGSPVYSGTYDFKTSTGYISKNEINSVNHTNYKSPDGSTTVTYGNFLNHIDQVSIGNSGLYLYGWAFTEGVDISQDSYVKKELLLVDERGLEVVRQTAQNIYNADFAAAYKGPYQYARYKQTLNINSLTNGTYSLKIDFKANDYQKMSEMKSNDAIDTGYIEVGSKRYRVFNSGKGTALKLEVTNAPLGNQQNHVDRVALNQNGLYLYGWSFIENADMNQDAQVKKTLIIKDSKNNVVERQSLKNFYSTDLSEGYKQSYNYGRYEQTVNVYHLPTGTYTFDIEVSVPGGVKTNALKSNYALSPQTYQAGNRIYKISNGGKGTALKLEVSTINAGKHENHVDRAEFNQNGLYLYGWSFIENLDMNNDSDVKKTLIIKNASNQEVKRQVLSNYYHPWFSKEYNKPYDYARYEQTVDVYSLPVGTYTFDIDVNVSGISKTSKVTSNFALSSQTYQAGNRLYKISNGGKGTALKLEVSNVKAGKHENHVDRADFNQNGLYLYGWSFIENLNMNNDADVKKTLIIKNASHQEVKRQVLSNYYHPWFSKEYNKPYDYARYEQTVDIYSLPTGTYTFDIEVNVSGISKTSQVMSNFDLGSKTYKVGNKTYTISNAGKGKPVKLEIR</sequence>
<dbReference type="Gene3D" id="1.10.530.10">
    <property type="match status" value="1"/>
</dbReference>
<proteinExistence type="predicted"/>
<dbReference type="InterPro" id="IPR002901">
    <property type="entry name" value="MGlyc_endo_b_GlcNAc-like_dom"/>
</dbReference>
<accession>A0ABM8IK51</accession>
<dbReference type="EMBL" id="AP028127">
    <property type="protein sequence ID" value="BEH91637.1"/>
    <property type="molecule type" value="Genomic_DNA"/>
</dbReference>
<evidence type="ECO:0000256" key="1">
    <source>
        <dbReference type="SAM" id="MobiDB-lite"/>
    </source>
</evidence>
<evidence type="ECO:0000313" key="3">
    <source>
        <dbReference type="EMBL" id="BEH91637.1"/>
    </source>
</evidence>
<dbReference type="RefSeq" id="WP_338617487.1">
    <property type="nucleotide sequence ID" value="NZ_AP028127.1"/>
</dbReference>
<organism evidence="3 4">
    <name type="scientific">Turicibacter faecis</name>
    <dbReference type="NCBI Taxonomy" id="2963365"/>
    <lineage>
        <taxon>Bacteria</taxon>
        <taxon>Bacillati</taxon>
        <taxon>Bacillota</taxon>
        <taxon>Erysipelotrichia</taxon>
        <taxon>Erysipelotrichales</taxon>
        <taxon>Turicibacteraceae</taxon>
        <taxon>Turicibacter</taxon>
    </lineage>
</organism>
<protein>
    <recommendedName>
        <fullName evidence="2">Mannosyl-glycoprotein endo-beta-N-acetylglucosamidase-like domain-containing protein</fullName>
    </recommendedName>
</protein>
<gene>
    <name evidence="3" type="ORF">T23_17390</name>
</gene>
<dbReference type="Proteomes" id="UP001432099">
    <property type="component" value="Chromosome"/>
</dbReference>
<dbReference type="Pfam" id="PF01832">
    <property type="entry name" value="Glucosaminidase"/>
    <property type="match status" value="1"/>
</dbReference>
<reference evidence="3" key="1">
    <citation type="journal article" date="2024" name="Int. J. Syst. Evol. Microbiol.">
        <title>Turicibacter faecis sp. nov., isolated from faeces of heart failure mouse model.</title>
        <authorList>
            <person name="Imamura Y."/>
            <person name="Motooka D."/>
            <person name="Nakajima Y."/>
            <person name="Ito S."/>
            <person name="Kitakaze M."/>
            <person name="Iida T."/>
            <person name="Nakamura S."/>
        </authorList>
    </citation>
    <scope>NUCLEOTIDE SEQUENCE</scope>
    <source>
        <strain evidence="3">TC023</strain>
    </source>
</reference>
<evidence type="ECO:0000313" key="4">
    <source>
        <dbReference type="Proteomes" id="UP001432099"/>
    </source>
</evidence>
<name>A0ABM8IK51_9FIRM</name>
<feature type="region of interest" description="Disordered" evidence="1">
    <location>
        <begin position="33"/>
        <end position="88"/>
    </location>
</feature>
<evidence type="ECO:0000259" key="2">
    <source>
        <dbReference type="Pfam" id="PF01832"/>
    </source>
</evidence>